<reference evidence="5 6" key="1">
    <citation type="submission" date="2019-09" db="EMBL/GenBank/DDBJ databases">
        <title>Phylogeny of genus Pseudoclavibacter and closely related genus.</title>
        <authorList>
            <person name="Li Y."/>
        </authorList>
    </citation>
    <scope>NUCLEOTIDE SEQUENCE [LARGE SCALE GENOMIC DNA]</scope>
    <source>
        <strain evidence="5 6">THG-MD12</strain>
    </source>
</reference>
<evidence type="ECO:0000256" key="2">
    <source>
        <dbReference type="ARBA" id="ARBA00022801"/>
    </source>
</evidence>
<gene>
    <name evidence="5" type="ORF">F8O03_03495</name>
</gene>
<keyword evidence="3" id="KW-0326">Glycosidase</keyword>
<protein>
    <submittedName>
        <fullName evidence="5">Alpha,alpha-phosphotrehalase</fullName>
    </submittedName>
</protein>
<accession>A0A7J5B6X3</accession>
<keyword evidence="2" id="KW-0378">Hydrolase</keyword>
<dbReference type="FunFam" id="3.90.400.10:FF:000002">
    <property type="entry name" value="Sucrose isomerase"/>
    <property type="match status" value="1"/>
</dbReference>
<dbReference type="GO" id="GO:0004556">
    <property type="term" value="F:alpha-amylase activity"/>
    <property type="evidence" value="ECO:0007669"/>
    <property type="project" value="TreeGrafter"/>
</dbReference>
<organism evidence="5 6">
    <name type="scientific">Pseudoclavibacter terrae</name>
    <dbReference type="NCBI Taxonomy" id="1530195"/>
    <lineage>
        <taxon>Bacteria</taxon>
        <taxon>Bacillati</taxon>
        <taxon>Actinomycetota</taxon>
        <taxon>Actinomycetes</taxon>
        <taxon>Micrococcales</taxon>
        <taxon>Microbacteriaceae</taxon>
        <taxon>Pseudoclavibacter</taxon>
    </lineage>
</organism>
<keyword evidence="6" id="KW-1185">Reference proteome</keyword>
<dbReference type="Gene3D" id="3.20.20.80">
    <property type="entry name" value="Glycosidases"/>
    <property type="match status" value="1"/>
</dbReference>
<feature type="domain" description="Glycosyl hydrolase family 13 catalytic" evidence="4">
    <location>
        <begin position="16"/>
        <end position="419"/>
    </location>
</feature>
<evidence type="ECO:0000256" key="3">
    <source>
        <dbReference type="ARBA" id="ARBA00023295"/>
    </source>
</evidence>
<dbReference type="InterPro" id="IPR013780">
    <property type="entry name" value="Glyco_hydro_b"/>
</dbReference>
<dbReference type="EMBL" id="WBJX01000001">
    <property type="protein sequence ID" value="KAB1639411.1"/>
    <property type="molecule type" value="Genomic_DNA"/>
</dbReference>
<evidence type="ECO:0000256" key="1">
    <source>
        <dbReference type="ARBA" id="ARBA00008061"/>
    </source>
</evidence>
<dbReference type="Pfam" id="PF00128">
    <property type="entry name" value="Alpha-amylase"/>
    <property type="match status" value="1"/>
</dbReference>
<dbReference type="OrthoDB" id="9043248at2"/>
<dbReference type="SUPFAM" id="SSF51445">
    <property type="entry name" value="(Trans)glycosidases"/>
    <property type="match status" value="1"/>
</dbReference>
<comment type="similarity">
    <text evidence="1">Belongs to the glycosyl hydrolase 13 family.</text>
</comment>
<evidence type="ECO:0000313" key="6">
    <source>
        <dbReference type="Proteomes" id="UP000490386"/>
    </source>
</evidence>
<dbReference type="NCBIfam" id="NF008183">
    <property type="entry name" value="PRK10933.1"/>
    <property type="match status" value="1"/>
</dbReference>
<proteinExistence type="inferred from homology"/>
<sequence length="559" mass="62951">MRTESNGGFQQSTVYQIYPKSFLDSTGSGVGDLRGVIRKIPYIASLGVDMVWFNPFFASPQADNGYDISDYYRIDPEMGTMADFEELVAGLKAEGIDVMLDMVLNHTSTEHEWFQRALAGDDEYRDFYFVRPAGEDGGPPNNWVSKFGGVAWDRFGDTDEYYLHLFDRTQADLNWHNPRVRLEMAKIVEFWRLKGVRGFRFDVINLISKPIDLPSAPEGADDRYLYTDGELVTTFLRELAEASYGRDAGCVTVGEMSSTSIERCVEYSHPESGALSMVFNFHHLKVDYIDGKKWSVGRFELDDLRRVLMEWADGMQAGGGWNALFWNNHDQPRALNRFGDAGRFRVESAMMHATLLHLFRGTPYVYMGEEIGMTDPEYTSIDDYVDVEAVNAHTALVGTGMSDEDALQIVRAKARDNARAPMQWEPGPTAGFTSGTPWLRPTNADLINVAAEERNGRILPHYRRLIELRKAHMVISHGQIAGYAPQHPHVFAYERTLGETRLLVLANFLDSPTRIDVPAEFTSGRVLVSTTDRATAPSSPDVELAPYEALAILFEPSER</sequence>
<dbReference type="PANTHER" id="PTHR10357">
    <property type="entry name" value="ALPHA-AMYLASE FAMILY MEMBER"/>
    <property type="match status" value="1"/>
</dbReference>
<dbReference type="Gene3D" id="3.90.400.10">
    <property type="entry name" value="Oligo-1,6-glucosidase, Domain 2"/>
    <property type="match status" value="1"/>
</dbReference>
<evidence type="ECO:0000313" key="5">
    <source>
        <dbReference type="EMBL" id="KAB1639411.1"/>
    </source>
</evidence>
<dbReference type="InterPro" id="IPR006047">
    <property type="entry name" value="GH13_cat_dom"/>
</dbReference>
<evidence type="ECO:0000259" key="4">
    <source>
        <dbReference type="SMART" id="SM00642"/>
    </source>
</evidence>
<dbReference type="CDD" id="cd11333">
    <property type="entry name" value="AmyAc_SI_OligoGlu_DGase"/>
    <property type="match status" value="1"/>
</dbReference>
<dbReference type="Pfam" id="PF23915">
    <property type="entry name" value="SusG_C"/>
    <property type="match status" value="1"/>
</dbReference>
<dbReference type="SMART" id="SM00642">
    <property type="entry name" value="Aamy"/>
    <property type="match status" value="1"/>
</dbReference>
<name>A0A7J5B6X3_9MICO</name>
<dbReference type="SUPFAM" id="SSF51011">
    <property type="entry name" value="Glycosyl hydrolase domain"/>
    <property type="match status" value="1"/>
</dbReference>
<dbReference type="Gene3D" id="2.60.40.1180">
    <property type="entry name" value="Golgi alpha-mannosidase II"/>
    <property type="match status" value="1"/>
</dbReference>
<dbReference type="GO" id="GO:0009313">
    <property type="term" value="P:oligosaccharide catabolic process"/>
    <property type="evidence" value="ECO:0007669"/>
    <property type="project" value="TreeGrafter"/>
</dbReference>
<dbReference type="AlphaFoldDB" id="A0A7J5B6X3"/>
<dbReference type="InterPro" id="IPR017853">
    <property type="entry name" value="GH"/>
</dbReference>
<dbReference type="RefSeq" id="WP_151422374.1">
    <property type="nucleotide sequence ID" value="NZ_WBJX01000001.1"/>
</dbReference>
<dbReference type="InterPro" id="IPR056300">
    <property type="entry name" value="SusG-like_C"/>
</dbReference>
<dbReference type="PANTHER" id="PTHR10357:SF217">
    <property type="entry name" value="TREHALOSE-6-PHOSPHATE HYDROLASE"/>
    <property type="match status" value="1"/>
</dbReference>
<dbReference type="FunFam" id="3.20.20.80:FF:000064">
    <property type="entry name" value="Oligo-1,6-glucosidase"/>
    <property type="match status" value="1"/>
</dbReference>
<dbReference type="InterPro" id="IPR045857">
    <property type="entry name" value="O16G_dom_2"/>
</dbReference>
<comment type="caution">
    <text evidence="5">The sequence shown here is derived from an EMBL/GenBank/DDBJ whole genome shotgun (WGS) entry which is preliminary data.</text>
</comment>
<dbReference type="Proteomes" id="UP000490386">
    <property type="component" value="Unassembled WGS sequence"/>
</dbReference>